<evidence type="ECO:0000259" key="6">
    <source>
        <dbReference type="Pfam" id="PF00501"/>
    </source>
</evidence>
<dbReference type="Pfam" id="PF00501">
    <property type="entry name" value="AMP-binding"/>
    <property type="match status" value="2"/>
</dbReference>
<organism evidence="8">
    <name type="scientific">Acididesulfobacillus acetoxydans</name>
    <dbReference type="NCBI Taxonomy" id="1561005"/>
    <lineage>
        <taxon>Bacteria</taxon>
        <taxon>Bacillati</taxon>
        <taxon>Bacillota</taxon>
        <taxon>Clostridia</taxon>
        <taxon>Eubacteriales</taxon>
        <taxon>Peptococcaceae</taxon>
        <taxon>Acididesulfobacillus</taxon>
    </lineage>
</organism>
<dbReference type="CDD" id="cd05943">
    <property type="entry name" value="AACS"/>
    <property type="match status" value="1"/>
</dbReference>
<keyword evidence="10" id="KW-1185">Reference proteome</keyword>
<evidence type="ECO:0000256" key="1">
    <source>
        <dbReference type="ARBA" id="ARBA00006432"/>
    </source>
</evidence>
<dbReference type="InterPro" id="IPR020845">
    <property type="entry name" value="AMP-binding_CS"/>
</dbReference>
<dbReference type="PANTHER" id="PTHR42921:SF1">
    <property type="entry name" value="ACETOACETYL-COA SYNTHETASE"/>
    <property type="match status" value="1"/>
</dbReference>
<dbReference type="GO" id="GO:0006629">
    <property type="term" value="P:lipid metabolic process"/>
    <property type="evidence" value="ECO:0007669"/>
    <property type="project" value="InterPro"/>
</dbReference>
<dbReference type="Proteomes" id="UP000836597">
    <property type="component" value="Chromosome"/>
</dbReference>
<sequence length="735" mass="82033">MKEILWQPSGERVKKANMTRFREFVNVKFALALKNYDELYQWSITEIPSFWAAMWEFGGLIASQPYEEVLTNGEDMLNARWFTGATLNFAENLLRFRDDHTALIFKGEATEAVRKSYAELYHEVARLSRALRRIGVTVGDRVAGFMPNLMETVVAMLAATSIGAVWSSCSPDFGIKGVLDRFGQIQPKVLFSANGYYYNGKEHDSLGKVQELLKAIPSIEQVIIVPYLRDSKVNSALAEIPKALFYADFLAEGGVKRRENTAGTESAERGKRGGSSDPEGTWGAENVKNWGSVKKAEEVKGTNSAESTEHENRTLRRETIGTTQGTEDEQSPESIDRIEFAQLPFAHPVYIMYSSGTTGVPKGIVHGAGGLLLQHRKEHLLHTDLRREDVFFYFTTCSWMMWNWLVGGLGVGATLVLYDGSPFYPDPGVLWQLVQDEGITVFGTSAKYLASLENAGVKPGTRYDLSTLRMILSTGSPLPVEGFRYVYREIKQDLCLSSITGGTDLVSCFGLGNPTGPVIAGEVQCRGLGMKVESYDPEGKPLLEQKGELVCSAPFPAQPIYFWNDPERRRYEKAYFGVYPGVWRHGDFIEITDSGGVIVYGRSDATLNPGGVRIGTAEIYRPVESLPEVLDSLVIGQKWDNDIRVILFVKLAEPEAHLTEALKEKIKRVIRENTTPRHVPAKILQIADIPYTMNGKKVELAVYNIIHNEPVLNREALGNPEALELYRDLPELQME</sequence>
<evidence type="ECO:0000313" key="8">
    <source>
        <dbReference type="EMBL" id="CAA7599492.1"/>
    </source>
</evidence>
<keyword evidence="3" id="KW-0547">Nucleotide-binding</keyword>
<dbReference type="PANTHER" id="PTHR42921">
    <property type="entry name" value="ACETOACETYL-COA SYNTHETASE"/>
    <property type="match status" value="1"/>
</dbReference>
<dbReference type="EMBL" id="CDGJ01000122">
    <property type="protein sequence ID" value="CEJ09279.1"/>
    <property type="molecule type" value="Genomic_DNA"/>
</dbReference>
<dbReference type="Pfam" id="PF16177">
    <property type="entry name" value="ACAS_N"/>
    <property type="match status" value="1"/>
</dbReference>
<evidence type="ECO:0000313" key="9">
    <source>
        <dbReference type="EMBL" id="CEJ09279.1"/>
    </source>
</evidence>
<feature type="compositionally biased region" description="Basic and acidic residues" evidence="5">
    <location>
        <begin position="258"/>
        <end position="271"/>
    </location>
</feature>
<gene>
    <name evidence="8" type="ORF">DEACI_0118</name>
    <name evidence="9" type="ORF">DEACI_3763</name>
</gene>
<reference evidence="9" key="1">
    <citation type="submission" date="2014-11" db="EMBL/GenBank/DDBJ databases">
        <authorList>
            <person name="Hornung B.V."/>
        </authorList>
    </citation>
    <scope>NUCLEOTIDE SEQUENCE</scope>
    <source>
        <strain evidence="9">INE</strain>
    </source>
</reference>
<proteinExistence type="inferred from homology"/>
<evidence type="ECO:0000256" key="3">
    <source>
        <dbReference type="ARBA" id="ARBA00022741"/>
    </source>
</evidence>
<dbReference type="InterPro" id="IPR000873">
    <property type="entry name" value="AMP-dep_synth/lig_dom"/>
</dbReference>
<feature type="domain" description="AMP-dependent synthetase/ligase" evidence="6">
    <location>
        <begin position="94"/>
        <end position="228"/>
    </location>
</feature>
<keyword evidence="2 8" id="KW-0436">Ligase</keyword>
<evidence type="ECO:0000256" key="2">
    <source>
        <dbReference type="ARBA" id="ARBA00022598"/>
    </source>
</evidence>
<reference evidence="8" key="2">
    <citation type="submission" date="2020-01" db="EMBL/GenBank/DDBJ databases">
        <authorList>
            <person name="Hornung B."/>
        </authorList>
    </citation>
    <scope>NUCLEOTIDE SEQUENCE</scope>
    <source>
        <strain evidence="8">PacBioINE</strain>
    </source>
</reference>
<dbReference type="GO" id="GO:0005524">
    <property type="term" value="F:ATP binding"/>
    <property type="evidence" value="ECO:0007669"/>
    <property type="project" value="UniProtKB-KW"/>
</dbReference>
<dbReference type="Gene3D" id="3.40.50.12780">
    <property type="entry name" value="N-terminal domain of ligase-like"/>
    <property type="match status" value="2"/>
</dbReference>
<dbReference type="EC" id="6.2.1.1" evidence="8"/>
<dbReference type="KEGG" id="aacx:DEACI_0118"/>
<feature type="domain" description="Acetyl-coenzyme A synthetase N-terminal" evidence="7">
    <location>
        <begin position="36"/>
        <end position="92"/>
    </location>
</feature>
<evidence type="ECO:0000256" key="4">
    <source>
        <dbReference type="ARBA" id="ARBA00022840"/>
    </source>
</evidence>
<feature type="domain" description="AMP-dependent synthetase/ligase" evidence="6">
    <location>
        <begin position="311"/>
        <end position="555"/>
    </location>
</feature>
<dbReference type="PROSITE" id="PS00455">
    <property type="entry name" value="AMP_BINDING"/>
    <property type="match status" value="1"/>
</dbReference>
<dbReference type="Gene3D" id="3.30.300.30">
    <property type="match status" value="1"/>
</dbReference>
<dbReference type="Proteomes" id="UP001071230">
    <property type="component" value="Unassembled WGS sequence"/>
</dbReference>
<dbReference type="EC" id="6.2.1.16" evidence="8 9"/>
<comment type="similarity">
    <text evidence="1">Belongs to the ATP-dependent AMP-binding enzyme family.</text>
</comment>
<dbReference type="RefSeq" id="WP_240983294.1">
    <property type="nucleotide sequence ID" value="NZ_CDGJ01000122.1"/>
</dbReference>
<dbReference type="InterPro" id="IPR045851">
    <property type="entry name" value="AMP-bd_C_sf"/>
</dbReference>
<dbReference type="SUPFAM" id="SSF56801">
    <property type="entry name" value="Acetyl-CoA synthetase-like"/>
    <property type="match status" value="1"/>
</dbReference>
<dbReference type="GO" id="GO:0003987">
    <property type="term" value="F:acetate-CoA ligase activity"/>
    <property type="evidence" value="ECO:0007669"/>
    <property type="project" value="UniProtKB-EC"/>
</dbReference>
<dbReference type="InterPro" id="IPR032387">
    <property type="entry name" value="ACAS_N"/>
</dbReference>
<dbReference type="NCBIfam" id="NF002937">
    <property type="entry name" value="PRK03584.1"/>
    <property type="match status" value="1"/>
</dbReference>
<protein>
    <submittedName>
        <fullName evidence="8">Acetoacetate-CoA ligase/acetate-CoA ligase</fullName>
        <ecNumber evidence="8">6.2.1.1</ecNumber>
        <ecNumber evidence="8 9">6.2.1.16</ecNumber>
    </submittedName>
    <submittedName>
        <fullName evidence="9">Acetyl-coenzyme A synthetase 1</fullName>
    </submittedName>
</protein>
<keyword evidence="4" id="KW-0067">ATP-binding</keyword>
<evidence type="ECO:0000313" key="10">
    <source>
        <dbReference type="Proteomes" id="UP001071230"/>
    </source>
</evidence>
<name>A0A8S0WDS1_9FIRM</name>
<dbReference type="EMBL" id="LR746496">
    <property type="protein sequence ID" value="CAA7599492.1"/>
    <property type="molecule type" value="Genomic_DNA"/>
</dbReference>
<feature type="compositionally biased region" description="Basic and acidic residues" evidence="5">
    <location>
        <begin position="307"/>
        <end position="319"/>
    </location>
</feature>
<dbReference type="GO" id="GO:0030729">
    <property type="term" value="F:acetoacetate-CoA ligase activity"/>
    <property type="evidence" value="ECO:0007669"/>
    <property type="project" value="UniProtKB-EC"/>
</dbReference>
<accession>A0A8S0WDS1</accession>
<dbReference type="AlphaFoldDB" id="A0A8S0WDS1"/>
<evidence type="ECO:0000259" key="7">
    <source>
        <dbReference type="Pfam" id="PF16177"/>
    </source>
</evidence>
<dbReference type="InterPro" id="IPR042099">
    <property type="entry name" value="ANL_N_sf"/>
</dbReference>
<dbReference type="InterPro" id="IPR005914">
    <property type="entry name" value="Acac_CoA_synth"/>
</dbReference>
<feature type="region of interest" description="Disordered" evidence="5">
    <location>
        <begin position="258"/>
        <end position="333"/>
    </location>
</feature>
<evidence type="ECO:0000256" key="5">
    <source>
        <dbReference type="SAM" id="MobiDB-lite"/>
    </source>
</evidence>
<dbReference type="NCBIfam" id="TIGR01217">
    <property type="entry name" value="ac_ac_CoA_syn"/>
    <property type="match status" value="1"/>
</dbReference>